<dbReference type="AlphaFoldDB" id="A0AAE1A5E4"/>
<dbReference type="EMBL" id="JAWDGP010002673">
    <property type="protein sequence ID" value="KAK3780996.1"/>
    <property type="molecule type" value="Genomic_DNA"/>
</dbReference>
<name>A0AAE1A5E4_9GAST</name>
<reference evidence="8" key="1">
    <citation type="journal article" date="2023" name="G3 (Bethesda)">
        <title>A reference genome for the long-term kleptoplast-retaining sea slug Elysia crispata morphotype clarki.</title>
        <authorList>
            <person name="Eastman K.E."/>
            <person name="Pendleton A.L."/>
            <person name="Shaikh M.A."/>
            <person name="Suttiyut T."/>
            <person name="Ogas R."/>
            <person name="Tomko P."/>
            <person name="Gavelis G."/>
            <person name="Widhalm J.R."/>
            <person name="Wisecaver J.H."/>
        </authorList>
    </citation>
    <scope>NUCLEOTIDE SEQUENCE</scope>
    <source>
        <strain evidence="8">ECLA1</strain>
    </source>
</reference>
<evidence type="ECO:0000313" key="9">
    <source>
        <dbReference type="Proteomes" id="UP001283361"/>
    </source>
</evidence>
<dbReference type="Proteomes" id="UP001283361">
    <property type="component" value="Unassembled WGS sequence"/>
</dbReference>
<dbReference type="GO" id="GO:0008083">
    <property type="term" value="F:growth factor activity"/>
    <property type="evidence" value="ECO:0007669"/>
    <property type="project" value="UniProtKB-KW"/>
</dbReference>
<evidence type="ECO:0000256" key="3">
    <source>
        <dbReference type="ARBA" id="ARBA00022525"/>
    </source>
</evidence>
<dbReference type="PROSITE" id="PS51362">
    <property type="entry name" value="TGF_BETA_2"/>
    <property type="match status" value="1"/>
</dbReference>
<evidence type="ECO:0000256" key="5">
    <source>
        <dbReference type="ARBA" id="ARBA00023157"/>
    </source>
</evidence>
<comment type="subcellular location">
    <subcellularLocation>
        <location evidence="1">Secreted</location>
    </subcellularLocation>
</comment>
<dbReference type="GO" id="GO:0005615">
    <property type="term" value="C:extracellular space"/>
    <property type="evidence" value="ECO:0007669"/>
    <property type="project" value="TreeGrafter"/>
</dbReference>
<dbReference type="Pfam" id="PF00019">
    <property type="entry name" value="TGF_beta"/>
    <property type="match status" value="1"/>
</dbReference>
<evidence type="ECO:0000256" key="6">
    <source>
        <dbReference type="RuleBase" id="RU000354"/>
    </source>
</evidence>
<dbReference type="Gene3D" id="2.60.120.970">
    <property type="match status" value="1"/>
</dbReference>
<dbReference type="InterPro" id="IPR015615">
    <property type="entry name" value="TGF-beta-rel"/>
</dbReference>
<protein>
    <recommendedName>
        <fullName evidence="7">TGF-beta family profile domain-containing protein</fullName>
    </recommendedName>
</protein>
<keyword evidence="5" id="KW-1015">Disulfide bond</keyword>
<gene>
    <name evidence="8" type="ORF">RRG08_046300</name>
</gene>
<dbReference type="InterPro" id="IPR001111">
    <property type="entry name" value="TGF-b_propeptide"/>
</dbReference>
<feature type="domain" description="TGF-beta family profile" evidence="7">
    <location>
        <begin position="388"/>
        <end position="504"/>
    </location>
</feature>
<dbReference type="InterPro" id="IPR001839">
    <property type="entry name" value="TGF-b_C"/>
</dbReference>
<organism evidence="8 9">
    <name type="scientific">Elysia crispata</name>
    <name type="common">lettuce slug</name>
    <dbReference type="NCBI Taxonomy" id="231223"/>
    <lineage>
        <taxon>Eukaryota</taxon>
        <taxon>Metazoa</taxon>
        <taxon>Spiralia</taxon>
        <taxon>Lophotrochozoa</taxon>
        <taxon>Mollusca</taxon>
        <taxon>Gastropoda</taxon>
        <taxon>Heterobranchia</taxon>
        <taxon>Euthyneura</taxon>
        <taxon>Panpulmonata</taxon>
        <taxon>Sacoglossa</taxon>
        <taxon>Placobranchoidea</taxon>
        <taxon>Plakobranchidae</taxon>
        <taxon>Elysia</taxon>
    </lineage>
</organism>
<keyword evidence="9" id="KW-1185">Reference proteome</keyword>
<proteinExistence type="inferred from homology"/>
<evidence type="ECO:0000259" key="7">
    <source>
        <dbReference type="PROSITE" id="PS51362"/>
    </source>
</evidence>
<evidence type="ECO:0000256" key="4">
    <source>
        <dbReference type="ARBA" id="ARBA00023030"/>
    </source>
</evidence>
<comment type="similarity">
    <text evidence="2 6">Belongs to the TGF-beta family.</text>
</comment>
<dbReference type="PANTHER" id="PTHR11848">
    <property type="entry name" value="TGF-BETA FAMILY"/>
    <property type="match status" value="1"/>
</dbReference>
<dbReference type="Pfam" id="PF00688">
    <property type="entry name" value="TGFb_propeptide"/>
    <property type="match status" value="1"/>
</dbReference>
<accession>A0AAE1A5E4</accession>
<evidence type="ECO:0000256" key="2">
    <source>
        <dbReference type="ARBA" id="ARBA00006656"/>
    </source>
</evidence>
<dbReference type="GO" id="GO:0005125">
    <property type="term" value="F:cytokine activity"/>
    <property type="evidence" value="ECO:0007669"/>
    <property type="project" value="TreeGrafter"/>
</dbReference>
<keyword evidence="3" id="KW-0964">Secreted</keyword>
<evidence type="ECO:0000256" key="1">
    <source>
        <dbReference type="ARBA" id="ARBA00004613"/>
    </source>
</evidence>
<evidence type="ECO:0000313" key="8">
    <source>
        <dbReference type="EMBL" id="KAK3780996.1"/>
    </source>
</evidence>
<dbReference type="InterPro" id="IPR029034">
    <property type="entry name" value="Cystine-knot_cytokine"/>
</dbReference>
<dbReference type="Gene3D" id="2.10.90.10">
    <property type="entry name" value="Cystine-knot cytokines"/>
    <property type="match status" value="1"/>
</dbReference>
<dbReference type="SUPFAM" id="SSF57501">
    <property type="entry name" value="Cystine-knot cytokines"/>
    <property type="match status" value="1"/>
</dbReference>
<comment type="caution">
    <text evidence="8">The sequence shown here is derived from an EMBL/GenBank/DDBJ whole genome shotgun (WGS) entry which is preliminary data.</text>
</comment>
<dbReference type="SMART" id="SM00204">
    <property type="entry name" value="TGFB"/>
    <property type="match status" value="1"/>
</dbReference>
<sequence length="504" mass="56508">MLVDEEALDMTVIEEDKQPDFNDSPTKARFFQRLETLLIFAEPETSTANHLGLQAVSLQGRKFISMAHATSVWFALLGVFMILSVFGHEKSPEGWPDLQQSTGKIEIAKIQEKTGSFIDNIVSFFTSFFSPEETEVENDPNLDEVANVKQETGSEKPTCKTCGRIASSSDSKTKVLPEDEIKAIRLNMALKVLQEKLRLSPKELTLEETKNLLEEFDKTHSELPAPLLDQIDESDDQAEEDDFYAWDKRKIFAGRLNQEVCVGKRNARCYNFELAGQVGLKIVSAQLWVHSDDERGYTVSVYDIEKGSGSNHLRNESRIAHDGISSGKEWLSLNVTETVQKWIIQGRSEPGLVIQSTHRHAGKFSKFGKKEGQKPFLVLEMMHYRPIRGKRSSGICDQNQTCCVRPLILTPQMLLHIGVRAQSNVSLGYCSGTCDLAMAGSMHTATRGAVRSSPYIPSPMKKVLEPCCVPEQLRPISICIFEDENVPCVQKYVSDIQVHKCTCL</sequence>
<keyword evidence="4 6" id="KW-0339">Growth factor</keyword>
<dbReference type="CDD" id="cd13756">
    <property type="entry name" value="TGF_beta_BMPs_GDFs"/>
    <property type="match status" value="1"/>
</dbReference>